<accession>A0A252AIX2</accession>
<feature type="region of interest" description="Disordered" evidence="1">
    <location>
        <begin position="1"/>
        <end position="21"/>
    </location>
</feature>
<comment type="caution">
    <text evidence="4">The sequence shown here is derived from an EMBL/GenBank/DDBJ whole genome shotgun (WGS) entry which is preliminary data.</text>
</comment>
<reference evidence="2 5" key="1">
    <citation type="submission" date="2012-11" db="EMBL/GenBank/DDBJ databases">
        <title>Whole genome sequence of Acetobacter indonesiensis 5H-1.</title>
        <authorList>
            <person name="Azuma Y."/>
            <person name="Higashiura N."/>
            <person name="Hirakawa H."/>
            <person name="Matsushita K."/>
        </authorList>
    </citation>
    <scope>NUCLEOTIDE SEQUENCE [LARGE SCALE GENOMIC DNA]</scope>
    <source>
        <strain evidence="2 5">5H-1</strain>
    </source>
</reference>
<evidence type="ECO:0000313" key="5">
    <source>
        <dbReference type="Proteomes" id="UP000032673"/>
    </source>
</evidence>
<organism evidence="4 6">
    <name type="scientific">Acetobacter indonesiensis</name>
    <dbReference type="NCBI Taxonomy" id="104101"/>
    <lineage>
        <taxon>Bacteria</taxon>
        <taxon>Pseudomonadati</taxon>
        <taxon>Pseudomonadota</taxon>
        <taxon>Alphaproteobacteria</taxon>
        <taxon>Acetobacterales</taxon>
        <taxon>Acetobacteraceae</taxon>
        <taxon>Acetobacter</taxon>
    </lineage>
</organism>
<evidence type="ECO:0000313" key="4">
    <source>
        <dbReference type="EMBL" id="OUI89546.1"/>
    </source>
</evidence>
<evidence type="ECO:0000313" key="6">
    <source>
        <dbReference type="Proteomes" id="UP000194641"/>
    </source>
</evidence>
<evidence type="ECO:0000313" key="7">
    <source>
        <dbReference type="Proteomes" id="UP000321104"/>
    </source>
</evidence>
<dbReference type="RefSeq" id="WP_048847135.1">
    <property type="nucleotide sequence ID" value="NZ_BAMW01000046.1"/>
</dbReference>
<dbReference type="Proteomes" id="UP000032673">
    <property type="component" value="Unassembled WGS sequence"/>
</dbReference>
<reference evidence="4" key="3">
    <citation type="submission" date="2014-06" db="EMBL/GenBank/DDBJ databases">
        <authorList>
            <person name="Ju J."/>
            <person name="Zhang J."/>
        </authorList>
    </citation>
    <scope>NUCLEOTIDE SEQUENCE [LARGE SCALE GENOMIC DNA]</scope>
    <source>
        <strain evidence="4">DmL_051</strain>
    </source>
</reference>
<dbReference type="EMBL" id="BJXQ01000061">
    <property type="protein sequence ID" value="GEN04948.1"/>
    <property type="molecule type" value="Genomic_DNA"/>
</dbReference>
<dbReference type="EMBL" id="BAMW01000046">
    <property type="protein sequence ID" value="GAN64026.1"/>
    <property type="molecule type" value="Genomic_DNA"/>
</dbReference>
<dbReference type="Proteomes" id="UP000194641">
    <property type="component" value="Unassembled WGS sequence"/>
</dbReference>
<gene>
    <name evidence="2" type="ORF">Abin_048_002</name>
    <name evidence="3" type="ORF">AIN02nite_29730</name>
    <name evidence="4" type="ORF">HK17_15575</name>
</gene>
<dbReference type="AlphaFoldDB" id="A0A252AIX2"/>
<sequence length="80" mass="9076">MKPREKQTRKVIRKPRSTKKTPPVLMLSNALEQFVLNNPNAITHRSQGITTYLTAITTDNLNQTVEAISYPETAFKKGTF</sequence>
<name>A0A252AIX2_9PROT</name>
<feature type="compositionally biased region" description="Basic residues" evidence="1">
    <location>
        <begin position="9"/>
        <end position="19"/>
    </location>
</feature>
<evidence type="ECO:0000313" key="3">
    <source>
        <dbReference type="EMBL" id="GEN04948.1"/>
    </source>
</evidence>
<evidence type="ECO:0000256" key="1">
    <source>
        <dbReference type="SAM" id="MobiDB-lite"/>
    </source>
</evidence>
<reference evidence="3 7" key="4">
    <citation type="submission" date="2019-07" db="EMBL/GenBank/DDBJ databases">
        <title>Whole genome shotgun sequence of Acetobacter indonesiensis NBRC 16471.</title>
        <authorList>
            <person name="Hosoyama A."/>
            <person name="Uohara A."/>
            <person name="Ohji S."/>
            <person name="Ichikawa N."/>
        </authorList>
    </citation>
    <scope>NUCLEOTIDE SEQUENCE [LARGE SCALE GENOMIC DNA]</scope>
    <source>
        <strain evidence="3 7">NBRC 16471</strain>
    </source>
</reference>
<evidence type="ECO:0000313" key="2">
    <source>
        <dbReference type="EMBL" id="GAN64026.1"/>
    </source>
</evidence>
<reference evidence="6" key="2">
    <citation type="submission" date="2014-06" db="EMBL/GenBank/DDBJ databases">
        <authorList>
            <person name="Winans N.J."/>
            <person name="Newell P.D."/>
            <person name="Douglas A.E."/>
        </authorList>
    </citation>
    <scope>NUCLEOTIDE SEQUENCE [LARGE SCALE GENOMIC DNA]</scope>
</reference>
<dbReference type="Proteomes" id="UP000321104">
    <property type="component" value="Unassembled WGS sequence"/>
</dbReference>
<dbReference type="EMBL" id="JOPA01000075">
    <property type="protein sequence ID" value="OUI89546.1"/>
    <property type="molecule type" value="Genomic_DNA"/>
</dbReference>
<proteinExistence type="predicted"/>
<keyword evidence="5" id="KW-1185">Reference proteome</keyword>
<protein>
    <submittedName>
        <fullName evidence="2">Integrase</fullName>
    </submittedName>
</protein>